<keyword evidence="5" id="KW-0411">Iron-sulfur</keyword>
<dbReference type="AlphaFoldDB" id="A0A073IU30"/>
<gene>
    <name evidence="8" type="ORF">EH55_12195</name>
</gene>
<sequence>MYKITAEEIAEKVRDLALAANMYLPEDVKSSLAAARAAEKMPQARAVYEEIIKNAELAAEKYMPICQDCGMAVIFAEFGQDLFVEGGGASDALNEGVRRAYADGYLRKSVVSDPLFARKNSGDNTPAVIHWRIEPGHSLKITVAPKGMGSENMSRIFMLKPADGVEGVVNAAVETVRAAGSNPCPPVVIGVGIGGNFETAPLAAKEALLVPCGKRNPVGFYAEMEERILNEANRLGIGPAGIGGSVTALDAHIVARPTHIAGMPVAVNLCCHALRHASGRIEGRPCNE</sequence>
<organism evidence="8 9">
    <name type="scientific">Synergistes jonesii</name>
    <dbReference type="NCBI Taxonomy" id="2754"/>
    <lineage>
        <taxon>Bacteria</taxon>
        <taxon>Thermotogati</taxon>
        <taxon>Synergistota</taxon>
        <taxon>Synergistia</taxon>
        <taxon>Synergistales</taxon>
        <taxon>Synergistaceae</taxon>
        <taxon>Synergistes</taxon>
    </lineage>
</organism>
<evidence type="ECO:0000256" key="1">
    <source>
        <dbReference type="ARBA" id="ARBA00008876"/>
    </source>
</evidence>
<dbReference type="PANTHER" id="PTHR30389">
    <property type="entry name" value="FUMARATE HYDRATASE-RELATED"/>
    <property type="match status" value="1"/>
</dbReference>
<evidence type="ECO:0000313" key="9">
    <source>
        <dbReference type="Proteomes" id="UP000027665"/>
    </source>
</evidence>
<evidence type="ECO:0000256" key="6">
    <source>
        <dbReference type="ARBA" id="ARBA00023239"/>
    </source>
</evidence>
<protein>
    <submittedName>
        <fullName evidence="8">Fumarate hydratase</fullName>
        <ecNumber evidence="8">4.2.1.2</ecNumber>
    </submittedName>
</protein>
<comment type="similarity">
    <text evidence="1">Belongs to the class-I fumarase family.</text>
</comment>
<feature type="domain" description="Fe-S hydro-lyase tartrate dehydratase alpha-type catalytic" evidence="7">
    <location>
        <begin position="11"/>
        <end position="278"/>
    </location>
</feature>
<evidence type="ECO:0000256" key="3">
    <source>
        <dbReference type="ARBA" id="ARBA00022723"/>
    </source>
</evidence>
<dbReference type="NCBIfam" id="NF004885">
    <property type="entry name" value="PRK06246.1"/>
    <property type="match status" value="1"/>
</dbReference>
<keyword evidence="3" id="KW-0479">Metal-binding</keyword>
<evidence type="ECO:0000259" key="7">
    <source>
        <dbReference type="Pfam" id="PF05681"/>
    </source>
</evidence>
<dbReference type="STRING" id="2754.EH55_12195"/>
<dbReference type="Proteomes" id="UP000027665">
    <property type="component" value="Unassembled WGS sequence"/>
</dbReference>
<dbReference type="eggNOG" id="COG1951">
    <property type="taxonomic scope" value="Bacteria"/>
</dbReference>
<evidence type="ECO:0000256" key="5">
    <source>
        <dbReference type="ARBA" id="ARBA00023014"/>
    </source>
</evidence>
<dbReference type="InterPro" id="IPR051208">
    <property type="entry name" value="Class-I_Fumarase/Tartrate_DH"/>
</dbReference>
<dbReference type="GO" id="GO:0004333">
    <property type="term" value="F:fumarate hydratase activity"/>
    <property type="evidence" value="ECO:0007669"/>
    <property type="project" value="UniProtKB-EC"/>
</dbReference>
<evidence type="ECO:0000256" key="4">
    <source>
        <dbReference type="ARBA" id="ARBA00023004"/>
    </source>
</evidence>
<dbReference type="GO" id="GO:0046872">
    <property type="term" value="F:metal ion binding"/>
    <property type="evidence" value="ECO:0007669"/>
    <property type="project" value="UniProtKB-KW"/>
</dbReference>
<dbReference type="GO" id="GO:0051539">
    <property type="term" value="F:4 iron, 4 sulfur cluster binding"/>
    <property type="evidence" value="ECO:0007669"/>
    <property type="project" value="UniProtKB-KW"/>
</dbReference>
<keyword evidence="2" id="KW-0004">4Fe-4S</keyword>
<reference evidence="8 9" key="1">
    <citation type="submission" date="2014-04" db="EMBL/GenBank/DDBJ databases">
        <title>Draft Genome Sequence of Synergistes jonesii.</title>
        <authorList>
            <person name="Coil D.A."/>
            <person name="Eisen J.A."/>
            <person name="Holland-Moritz H.E."/>
        </authorList>
    </citation>
    <scope>NUCLEOTIDE SEQUENCE [LARGE SCALE GENOMIC DNA]</scope>
    <source>
        <strain evidence="8 9">78-1</strain>
    </source>
</reference>
<keyword evidence="9" id="KW-1185">Reference proteome</keyword>
<dbReference type="InterPro" id="IPR004646">
    <property type="entry name" value="Fe-S_hydro-lyase_TtdA-typ_cat"/>
</dbReference>
<proteinExistence type="inferred from homology"/>
<evidence type="ECO:0000256" key="2">
    <source>
        <dbReference type="ARBA" id="ARBA00022485"/>
    </source>
</evidence>
<keyword evidence="4" id="KW-0408">Iron</keyword>
<dbReference type="EMBL" id="JMKI01000006">
    <property type="protein sequence ID" value="KEJ93060.1"/>
    <property type="molecule type" value="Genomic_DNA"/>
</dbReference>
<accession>A0A073IU30</accession>
<comment type="caution">
    <text evidence="8">The sequence shown here is derived from an EMBL/GenBank/DDBJ whole genome shotgun (WGS) entry which is preliminary data.</text>
</comment>
<name>A0A073IU30_9BACT</name>
<dbReference type="NCBIfam" id="TIGR00722">
    <property type="entry name" value="ttdA_fumA_fumB"/>
    <property type="match status" value="1"/>
</dbReference>
<keyword evidence="6 8" id="KW-0456">Lyase</keyword>
<dbReference type="Pfam" id="PF05681">
    <property type="entry name" value="Fumerase"/>
    <property type="match status" value="1"/>
</dbReference>
<dbReference type="EC" id="4.2.1.2" evidence="8"/>
<dbReference type="PANTHER" id="PTHR30389:SF17">
    <property type="entry name" value="L(+)-TARTRATE DEHYDRATASE SUBUNIT ALPHA-RELATED"/>
    <property type="match status" value="1"/>
</dbReference>
<evidence type="ECO:0000313" key="8">
    <source>
        <dbReference type="EMBL" id="KEJ93060.1"/>
    </source>
</evidence>